<dbReference type="SUPFAM" id="SSF46955">
    <property type="entry name" value="Putative DNA-binding domain"/>
    <property type="match status" value="1"/>
</dbReference>
<dbReference type="PANTHER" id="PTHR30204:SF94">
    <property type="entry name" value="HEAVY METAL-DEPENDENT TRANSCRIPTIONAL REGULATOR HI_0293-RELATED"/>
    <property type="match status" value="1"/>
</dbReference>
<evidence type="ECO:0000256" key="4">
    <source>
        <dbReference type="SAM" id="Coils"/>
    </source>
</evidence>
<dbReference type="GO" id="GO:0003700">
    <property type="term" value="F:DNA-binding transcription factor activity"/>
    <property type="evidence" value="ECO:0007669"/>
    <property type="project" value="InterPro"/>
</dbReference>
<name>A0A0J5S6A7_9PAST</name>
<dbReference type="GO" id="GO:0003677">
    <property type="term" value="F:DNA binding"/>
    <property type="evidence" value="ECO:0007669"/>
    <property type="project" value="UniProtKB-KW"/>
</dbReference>
<dbReference type="AlphaFoldDB" id="A0A0J5S6A7"/>
<dbReference type="PRINTS" id="PR00040">
    <property type="entry name" value="HTHMERR"/>
</dbReference>
<dbReference type="PATRIC" id="fig|67855.3.peg.994"/>
<dbReference type="InterPro" id="IPR009061">
    <property type="entry name" value="DNA-bd_dom_put_sf"/>
</dbReference>
<organism evidence="6 7">
    <name type="scientific">Muribacter muris</name>
    <dbReference type="NCBI Taxonomy" id="67855"/>
    <lineage>
        <taxon>Bacteria</taxon>
        <taxon>Pseudomonadati</taxon>
        <taxon>Pseudomonadota</taxon>
        <taxon>Gammaproteobacteria</taxon>
        <taxon>Pasteurellales</taxon>
        <taxon>Pasteurellaceae</taxon>
        <taxon>Muribacter</taxon>
    </lineage>
</organism>
<reference evidence="6 7" key="1">
    <citation type="submission" date="2014-12" db="EMBL/GenBank/DDBJ databases">
        <title>Reclassification of Actinobacillus muris as Muribacter muris.</title>
        <authorList>
            <person name="Christensen H."/>
            <person name="Nicklas W."/>
            <person name="Bisgaard M."/>
        </authorList>
    </citation>
    <scope>NUCLEOTIDE SEQUENCE [LARGE SCALE GENOMIC DNA]</scope>
    <source>
        <strain evidence="6 7">Ackerman80-443D</strain>
    </source>
</reference>
<evidence type="ECO:0000256" key="1">
    <source>
        <dbReference type="ARBA" id="ARBA00023015"/>
    </source>
</evidence>
<evidence type="ECO:0000256" key="3">
    <source>
        <dbReference type="ARBA" id="ARBA00023163"/>
    </source>
</evidence>
<comment type="caution">
    <text evidence="6">The sequence shown here is derived from an EMBL/GenBank/DDBJ whole genome shotgun (WGS) entry which is preliminary data.</text>
</comment>
<dbReference type="InterPro" id="IPR000551">
    <property type="entry name" value="MerR-type_HTH_dom"/>
</dbReference>
<dbReference type="PROSITE" id="PS50937">
    <property type="entry name" value="HTH_MERR_2"/>
    <property type="match status" value="1"/>
</dbReference>
<dbReference type="PANTHER" id="PTHR30204">
    <property type="entry name" value="REDOX-CYCLING DRUG-SENSING TRANSCRIPTIONAL ACTIVATOR SOXR"/>
    <property type="match status" value="1"/>
</dbReference>
<dbReference type="Proteomes" id="UP000036270">
    <property type="component" value="Unassembled WGS sequence"/>
</dbReference>
<evidence type="ECO:0000256" key="2">
    <source>
        <dbReference type="ARBA" id="ARBA00023125"/>
    </source>
</evidence>
<evidence type="ECO:0000313" key="6">
    <source>
        <dbReference type="EMBL" id="KMK52397.1"/>
    </source>
</evidence>
<dbReference type="Pfam" id="PF09278">
    <property type="entry name" value="MerR-DNA-bind"/>
    <property type="match status" value="1"/>
</dbReference>
<dbReference type="Pfam" id="PF00376">
    <property type="entry name" value="MerR"/>
    <property type="match status" value="1"/>
</dbReference>
<proteinExistence type="predicted"/>
<sequence length="131" mass="14675">MNISQASKLSGLSAKQIRDYEKAGLLPEMARSASGYRLYSDKMLARLHFIGNARKVGFSLAQIGELLKLNDDSQRSSREVKQLTEQHILELKAKIADLEAMVSLLQSWHCACQGNEKPECSILQGLEKHNF</sequence>
<dbReference type="InterPro" id="IPR047057">
    <property type="entry name" value="MerR_fam"/>
</dbReference>
<dbReference type="PROSITE" id="PS00552">
    <property type="entry name" value="HTH_MERR_1"/>
    <property type="match status" value="1"/>
</dbReference>
<evidence type="ECO:0000313" key="7">
    <source>
        <dbReference type="Proteomes" id="UP000036270"/>
    </source>
</evidence>
<feature type="coiled-coil region" evidence="4">
    <location>
        <begin position="66"/>
        <end position="101"/>
    </location>
</feature>
<dbReference type="Gene3D" id="1.10.1660.10">
    <property type="match status" value="1"/>
</dbReference>
<dbReference type="InterPro" id="IPR015358">
    <property type="entry name" value="Tscrpt_reg_MerR_DNA-bd"/>
</dbReference>
<protein>
    <submittedName>
        <fullName evidence="6">Transcriptional regulator</fullName>
    </submittedName>
</protein>
<feature type="domain" description="HTH merR-type" evidence="5">
    <location>
        <begin position="1"/>
        <end position="69"/>
    </location>
</feature>
<dbReference type="EMBL" id="JWIZ01000003">
    <property type="protein sequence ID" value="KMK52397.1"/>
    <property type="molecule type" value="Genomic_DNA"/>
</dbReference>
<keyword evidence="7" id="KW-1185">Reference proteome</keyword>
<dbReference type="STRING" id="67855.RO21_00670"/>
<dbReference type="RefSeq" id="WP_047975873.1">
    <property type="nucleotide sequence ID" value="NZ_JWIZ01000003.1"/>
</dbReference>
<accession>A0A0J5S6A7</accession>
<dbReference type="SMART" id="SM00422">
    <property type="entry name" value="HTH_MERR"/>
    <property type="match status" value="1"/>
</dbReference>
<keyword evidence="1" id="KW-0805">Transcription regulation</keyword>
<keyword evidence="4" id="KW-0175">Coiled coil</keyword>
<keyword evidence="2" id="KW-0238">DNA-binding</keyword>
<evidence type="ECO:0000259" key="5">
    <source>
        <dbReference type="PROSITE" id="PS50937"/>
    </source>
</evidence>
<keyword evidence="3" id="KW-0804">Transcription</keyword>
<gene>
    <name evidence="6" type="ORF">RO21_00670</name>
</gene>